<name>A0ABR2JR69_9EUKA</name>
<comment type="caution">
    <text evidence="1">The sequence shown here is derived from an EMBL/GenBank/DDBJ whole genome shotgun (WGS) entry which is preliminary data.</text>
</comment>
<organism evidence="1 2">
    <name type="scientific">Tritrichomonas musculus</name>
    <dbReference type="NCBI Taxonomy" id="1915356"/>
    <lineage>
        <taxon>Eukaryota</taxon>
        <taxon>Metamonada</taxon>
        <taxon>Parabasalia</taxon>
        <taxon>Tritrichomonadida</taxon>
        <taxon>Tritrichomonadidae</taxon>
        <taxon>Tritrichomonas</taxon>
    </lineage>
</organism>
<evidence type="ECO:0000313" key="2">
    <source>
        <dbReference type="Proteomes" id="UP001470230"/>
    </source>
</evidence>
<sequence length="175" mass="19843">MTAKAITKNGMAQLAGVVLGLQAHGIAPSDIKEWYPLYQNGPDSIEKNVDKNADGIPDLVVVNKDGNPLIVNGYTTTKSKCADDLTYYCALSTKEARKAERLRHLNSNMQPVKTYGRDDYIRDQKSVRYFTYDDVTRPELLSQLGTVVESHPERLLQFYRTTQKTPRSQSVYYLY</sequence>
<keyword evidence="2" id="KW-1185">Reference proteome</keyword>
<proteinExistence type="predicted"/>
<reference evidence="1 2" key="1">
    <citation type="submission" date="2024-04" db="EMBL/GenBank/DDBJ databases">
        <title>Tritrichomonas musculus Genome.</title>
        <authorList>
            <person name="Alves-Ferreira E."/>
            <person name="Grigg M."/>
            <person name="Lorenzi H."/>
            <person name="Galac M."/>
        </authorList>
    </citation>
    <scope>NUCLEOTIDE SEQUENCE [LARGE SCALE GENOMIC DNA]</scope>
    <source>
        <strain evidence="1 2">EAF2021</strain>
    </source>
</reference>
<evidence type="ECO:0000313" key="1">
    <source>
        <dbReference type="EMBL" id="KAK8881113.1"/>
    </source>
</evidence>
<dbReference type="Proteomes" id="UP001470230">
    <property type="component" value="Unassembled WGS sequence"/>
</dbReference>
<protein>
    <submittedName>
        <fullName evidence="1">Uncharacterized protein</fullName>
    </submittedName>
</protein>
<accession>A0ABR2JR69</accession>
<gene>
    <name evidence="1" type="ORF">M9Y10_003842</name>
</gene>
<dbReference type="EMBL" id="JAPFFF010000010">
    <property type="protein sequence ID" value="KAK8881113.1"/>
    <property type="molecule type" value="Genomic_DNA"/>
</dbReference>